<dbReference type="InterPro" id="IPR007419">
    <property type="entry name" value="BFD-like_2Fe2S-bd_dom"/>
</dbReference>
<dbReference type="OrthoDB" id="9815350at2"/>
<evidence type="ECO:0000256" key="8">
    <source>
        <dbReference type="ARBA" id="ARBA00039386"/>
    </source>
</evidence>
<keyword evidence="12" id="KW-1185">Reference proteome</keyword>
<evidence type="ECO:0000256" key="3">
    <source>
        <dbReference type="ARBA" id="ARBA00022723"/>
    </source>
</evidence>
<dbReference type="AlphaFoldDB" id="A0A1T4VM31"/>
<evidence type="ECO:0000313" key="12">
    <source>
        <dbReference type="Proteomes" id="UP000190162"/>
    </source>
</evidence>
<evidence type="ECO:0000256" key="4">
    <source>
        <dbReference type="ARBA" id="ARBA00022982"/>
    </source>
</evidence>
<keyword evidence="4" id="KW-0249">Electron transport</keyword>
<reference evidence="12" key="1">
    <citation type="submission" date="2017-02" db="EMBL/GenBank/DDBJ databases">
        <authorList>
            <person name="Varghese N."/>
            <person name="Submissions S."/>
        </authorList>
    </citation>
    <scope>NUCLEOTIDE SEQUENCE [LARGE SCALE GENOMIC DNA]</scope>
    <source>
        <strain evidence="12">DSM 22720</strain>
    </source>
</reference>
<dbReference type="PANTHER" id="PTHR37424:SF1">
    <property type="entry name" value="BACTERIOFERRITIN-ASSOCIATED FERREDOXIN"/>
    <property type="match status" value="1"/>
</dbReference>
<dbReference type="Gene3D" id="1.10.10.1100">
    <property type="entry name" value="BFD-like [2Fe-2S]-binding domain"/>
    <property type="match status" value="1"/>
</dbReference>
<dbReference type="RefSeq" id="WP_078754173.1">
    <property type="nucleotide sequence ID" value="NZ_FUXU01000083.1"/>
</dbReference>
<evidence type="ECO:0000256" key="9">
    <source>
        <dbReference type="ARBA" id="ARBA00046332"/>
    </source>
</evidence>
<keyword evidence="3" id="KW-0479">Metal-binding</keyword>
<dbReference type="EMBL" id="FUXU01000083">
    <property type="protein sequence ID" value="SKA65997.1"/>
    <property type="molecule type" value="Genomic_DNA"/>
</dbReference>
<evidence type="ECO:0000256" key="2">
    <source>
        <dbReference type="ARBA" id="ARBA00022714"/>
    </source>
</evidence>
<comment type="cofactor">
    <cofactor evidence="7">
        <name>[2Fe-2S] cluster</name>
        <dbReference type="ChEBI" id="CHEBI:190135"/>
    </cofactor>
</comment>
<proteinExistence type="inferred from homology"/>
<dbReference type="GO" id="GO:0046872">
    <property type="term" value="F:metal ion binding"/>
    <property type="evidence" value="ECO:0007669"/>
    <property type="project" value="UniProtKB-KW"/>
</dbReference>
<organism evidence="11 12">
    <name type="scientific">Enterovibrio nigricans DSM 22720</name>
    <dbReference type="NCBI Taxonomy" id="1121868"/>
    <lineage>
        <taxon>Bacteria</taxon>
        <taxon>Pseudomonadati</taxon>
        <taxon>Pseudomonadota</taxon>
        <taxon>Gammaproteobacteria</taxon>
        <taxon>Vibrionales</taxon>
        <taxon>Vibrionaceae</taxon>
        <taxon>Enterovibrio</taxon>
    </lineage>
</organism>
<evidence type="ECO:0000313" key="11">
    <source>
        <dbReference type="EMBL" id="SKA65997.1"/>
    </source>
</evidence>
<dbReference type="PANTHER" id="PTHR37424">
    <property type="entry name" value="BACTERIOFERRITIN-ASSOCIATED FERREDOXIN"/>
    <property type="match status" value="1"/>
</dbReference>
<accession>A0A1T4VM31</accession>
<sequence length="77" mass="8595">MYVCVCHGISDKTLRKLAHEQGMTDIKEIRKVTPLGSQCGKCVRTAKKILQEAVPRTMLKHSANLRAKLISNKAAYL</sequence>
<keyword evidence="6" id="KW-0411">Iron-sulfur</keyword>
<keyword evidence="5" id="KW-0408">Iron</keyword>
<feature type="domain" description="BFD-like [2Fe-2S]-binding" evidence="10">
    <location>
        <begin position="2"/>
        <end position="52"/>
    </location>
</feature>
<name>A0A1T4VM31_9GAMM</name>
<evidence type="ECO:0000256" key="1">
    <source>
        <dbReference type="ARBA" id="ARBA00022448"/>
    </source>
</evidence>
<evidence type="ECO:0000256" key="7">
    <source>
        <dbReference type="ARBA" id="ARBA00034078"/>
    </source>
</evidence>
<keyword evidence="2" id="KW-0001">2Fe-2S</keyword>
<evidence type="ECO:0000256" key="6">
    <source>
        <dbReference type="ARBA" id="ARBA00023014"/>
    </source>
</evidence>
<evidence type="ECO:0000256" key="5">
    <source>
        <dbReference type="ARBA" id="ARBA00023004"/>
    </source>
</evidence>
<dbReference type="InterPro" id="IPR052371">
    <property type="entry name" value="BFD-associated_ferredoxin"/>
</dbReference>
<protein>
    <recommendedName>
        <fullName evidence="8">Bacterioferritin-associated ferredoxin</fullName>
    </recommendedName>
</protein>
<dbReference type="GO" id="GO:0051537">
    <property type="term" value="F:2 iron, 2 sulfur cluster binding"/>
    <property type="evidence" value="ECO:0007669"/>
    <property type="project" value="UniProtKB-KW"/>
</dbReference>
<evidence type="ECO:0000259" key="10">
    <source>
        <dbReference type="Pfam" id="PF04324"/>
    </source>
</evidence>
<dbReference type="InterPro" id="IPR041854">
    <property type="entry name" value="BFD-like_2Fe2S-bd_dom_sf"/>
</dbReference>
<keyword evidence="1" id="KW-0813">Transport</keyword>
<gene>
    <name evidence="11" type="ORF">SAMN02745132_04053</name>
</gene>
<comment type="similarity">
    <text evidence="9">Belongs to the Bfd family.</text>
</comment>
<dbReference type="Proteomes" id="UP000190162">
    <property type="component" value="Unassembled WGS sequence"/>
</dbReference>
<dbReference type="Pfam" id="PF04324">
    <property type="entry name" value="Fer2_BFD"/>
    <property type="match status" value="1"/>
</dbReference>